<dbReference type="AlphaFoldDB" id="K9VVD0"/>
<dbReference type="Proteomes" id="UP000010472">
    <property type="component" value="Chromosome"/>
</dbReference>
<keyword evidence="2" id="KW-1185">Reference proteome</keyword>
<dbReference type="Pfam" id="PF05635">
    <property type="entry name" value="23S_rRNA_IVP"/>
    <property type="match status" value="1"/>
</dbReference>
<dbReference type="PANTHER" id="PTHR38471">
    <property type="entry name" value="FOUR HELIX BUNDLE PROTEIN"/>
    <property type="match status" value="1"/>
</dbReference>
<evidence type="ECO:0000313" key="1">
    <source>
        <dbReference type="EMBL" id="AFZ11519.1"/>
    </source>
</evidence>
<dbReference type="Gene3D" id="1.20.1440.60">
    <property type="entry name" value="23S rRNA-intervening sequence"/>
    <property type="match status" value="1"/>
</dbReference>
<gene>
    <name evidence="1" type="ORF">Cri9333_0569</name>
</gene>
<dbReference type="KEGG" id="cep:Cri9333_0569"/>
<dbReference type="RefSeq" id="WP_015201653.1">
    <property type="nucleotide sequence ID" value="NC_019753.1"/>
</dbReference>
<name>K9VVD0_9CYAN</name>
<evidence type="ECO:0000313" key="2">
    <source>
        <dbReference type="Proteomes" id="UP000010472"/>
    </source>
</evidence>
<protein>
    <submittedName>
        <fullName evidence="1">S23 ribosomal protein</fullName>
    </submittedName>
</protein>
<proteinExistence type="predicted"/>
<dbReference type="SUPFAM" id="SSF158446">
    <property type="entry name" value="IVS-encoded protein-like"/>
    <property type="match status" value="1"/>
</dbReference>
<keyword evidence="1" id="KW-0689">Ribosomal protein</keyword>
<dbReference type="InterPro" id="IPR012657">
    <property type="entry name" value="23S_rRNA-intervening_sequence"/>
</dbReference>
<dbReference type="HOGENOM" id="CLU_129874_0_7_3"/>
<accession>K9VVD0</accession>
<keyword evidence="1" id="KW-0687">Ribonucleoprotein</keyword>
<dbReference type="NCBIfam" id="TIGR02436">
    <property type="entry name" value="four helix bundle protein"/>
    <property type="match status" value="1"/>
</dbReference>
<organism evidence="1 2">
    <name type="scientific">Crinalium epipsammum PCC 9333</name>
    <dbReference type="NCBI Taxonomy" id="1173022"/>
    <lineage>
        <taxon>Bacteria</taxon>
        <taxon>Bacillati</taxon>
        <taxon>Cyanobacteriota</taxon>
        <taxon>Cyanophyceae</taxon>
        <taxon>Gomontiellales</taxon>
        <taxon>Gomontiellaceae</taxon>
        <taxon>Crinalium</taxon>
    </lineage>
</organism>
<dbReference type="OrthoDB" id="532154at2"/>
<dbReference type="EMBL" id="CP003620">
    <property type="protein sequence ID" value="AFZ11519.1"/>
    <property type="molecule type" value="Genomic_DNA"/>
</dbReference>
<dbReference type="CDD" id="cd16377">
    <property type="entry name" value="23S_rRNA_IVP_like"/>
    <property type="match status" value="1"/>
</dbReference>
<dbReference type="GO" id="GO:0005840">
    <property type="term" value="C:ribosome"/>
    <property type="evidence" value="ECO:0007669"/>
    <property type="project" value="UniProtKB-KW"/>
</dbReference>
<dbReference type="PATRIC" id="fig|1173022.3.peg.619"/>
<sequence>MEKQPIKSHEDLEVYQMAFDSAMTIFELSKKFPVEERYSLTDQIRRSSRSVCANLAEAWRKRRYEAAFIAKLNDSESEAAETQTWIKFAVKCNYLDVEIGREIYATYNRILGILVTIINNPSPWLIKR</sequence>
<reference evidence="1 2" key="1">
    <citation type="submission" date="2012-06" db="EMBL/GenBank/DDBJ databases">
        <title>Finished chromosome of genome of Crinalium epipsammum PCC 9333.</title>
        <authorList>
            <consortium name="US DOE Joint Genome Institute"/>
            <person name="Gugger M."/>
            <person name="Coursin T."/>
            <person name="Rippka R."/>
            <person name="Tandeau De Marsac N."/>
            <person name="Huntemann M."/>
            <person name="Wei C.-L."/>
            <person name="Han J."/>
            <person name="Detter J.C."/>
            <person name="Han C."/>
            <person name="Tapia R."/>
            <person name="Davenport K."/>
            <person name="Daligault H."/>
            <person name="Erkkila T."/>
            <person name="Gu W."/>
            <person name="Munk A.C.C."/>
            <person name="Teshima H."/>
            <person name="Xu Y."/>
            <person name="Chain P."/>
            <person name="Chen A."/>
            <person name="Krypides N."/>
            <person name="Mavromatis K."/>
            <person name="Markowitz V."/>
            <person name="Szeto E."/>
            <person name="Ivanova N."/>
            <person name="Mikhailova N."/>
            <person name="Ovchinnikova G."/>
            <person name="Pagani I."/>
            <person name="Pati A."/>
            <person name="Goodwin L."/>
            <person name="Peters L."/>
            <person name="Pitluck S."/>
            <person name="Woyke T."/>
            <person name="Kerfeld C."/>
        </authorList>
    </citation>
    <scope>NUCLEOTIDE SEQUENCE [LARGE SCALE GENOMIC DNA]</scope>
    <source>
        <strain evidence="1 2">PCC 9333</strain>
    </source>
</reference>
<dbReference type="eggNOG" id="ENOG50315HT">
    <property type="taxonomic scope" value="Bacteria"/>
</dbReference>
<dbReference type="PANTHER" id="PTHR38471:SF2">
    <property type="entry name" value="FOUR HELIX BUNDLE PROTEIN"/>
    <property type="match status" value="1"/>
</dbReference>
<dbReference type="InterPro" id="IPR036583">
    <property type="entry name" value="23S_rRNA_IVS_sf"/>
</dbReference>
<dbReference type="STRING" id="1173022.Cri9333_0569"/>